<evidence type="ECO:0000313" key="1">
    <source>
        <dbReference type="EMBL" id="GIN60903.1"/>
    </source>
</evidence>
<dbReference type="OrthoDB" id="2905328at2"/>
<keyword evidence="2" id="KW-1185">Reference proteome</keyword>
<organism evidence="1 2">
    <name type="scientific">Robertmurraya siralis</name>
    <dbReference type="NCBI Taxonomy" id="77777"/>
    <lineage>
        <taxon>Bacteria</taxon>
        <taxon>Bacillati</taxon>
        <taxon>Bacillota</taxon>
        <taxon>Bacilli</taxon>
        <taxon>Bacillales</taxon>
        <taxon>Bacillaceae</taxon>
        <taxon>Robertmurraya</taxon>
    </lineage>
</organism>
<protein>
    <submittedName>
        <fullName evidence="1">Uncharacterized protein</fullName>
    </submittedName>
</protein>
<proteinExistence type="predicted"/>
<dbReference type="AlphaFoldDB" id="A0A920BSE6"/>
<accession>A0A920BSE6</accession>
<gene>
    <name evidence="1" type="ORF">J27TS8_08960</name>
</gene>
<dbReference type="EMBL" id="BORC01000001">
    <property type="protein sequence ID" value="GIN60903.1"/>
    <property type="molecule type" value="Genomic_DNA"/>
</dbReference>
<dbReference type="Gene3D" id="2.60.40.790">
    <property type="match status" value="1"/>
</dbReference>
<evidence type="ECO:0000313" key="2">
    <source>
        <dbReference type="Proteomes" id="UP000682111"/>
    </source>
</evidence>
<dbReference type="RefSeq" id="WP_095306397.1">
    <property type="nucleotide sequence ID" value="NZ_BORC01000001.1"/>
</dbReference>
<reference evidence="1" key="1">
    <citation type="submission" date="2021-03" db="EMBL/GenBank/DDBJ databases">
        <title>Antimicrobial resistance genes in bacteria isolated from Japanese honey, and their potential for conferring macrolide and lincosamide resistance in the American foulbrood pathogen Paenibacillus larvae.</title>
        <authorList>
            <person name="Okamoto M."/>
            <person name="Kumagai M."/>
            <person name="Kanamori H."/>
            <person name="Takamatsu D."/>
        </authorList>
    </citation>
    <scope>NUCLEOTIDE SEQUENCE</scope>
    <source>
        <strain evidence="1">J27TS8</strain>
    </source>
</reference>
<sequence>MFPWNLTPFNKDTIKKLQQMQPEEIEKYVNEMLGKMMPAEMQEMNFTKGSNPFNISAQPTTQKFNQLEANVFETHDDVYVIIRVKNKNSVHNMRIFHTSNQLIIEHFPEAEDKHTITLPAIVKRKGARASYKEGTLEIKLPKSIHLQYTEIDIREYE</sequence>
<name>A0A920BSE6_9BACI</name>
<comment type="caution">
    <text evidence="1">The sequence shown here is derived from an EMBL/GenBank/DDBJ whole genome shotgun (WGS) entry which is preliminary data.</text>
</comment>
<dbReference type="SUPFAM" id="SSF49764">
    <property type="entry name" value="HSP20-like chaperones"/>
    <property type="match status" value="1"/>
</dbReference>
<dbReference type="InterPro" id="IPR008978">
    <property type="entry name" value="HSP20-like_chaperone"/>
</dbReference>
<dbReference type="CDD" id="cd00298">
    <property type="entry name" value="ACD_sHsps_p23-like"/>
    <property type="match status" value="1"/>
</dbReference>
<dbReference type="Proteomes" id="UP000682111">
    <property type="component" value="Unassembled WGS sequence"/>
</dbReference>